<dbReference type="CDD" id="cd02247">
    <property type="entry name" value="cupin_pirin_C"/>
    <property type="match status" value="1"/>
</dbReference>
<dbReference type="InterPro" id="IPR012093">
    <property type="entry name" value="Pirin"/>
</dbReference>
<proteinExistence type="inferred from homology"/>
<evidence type="ECO:0000259" key="5">
    <source>
        <dbReference type="Pfam" id="PF05726"/>
    </source>
</evidence>
<dbReference type="EMBL" id="JAKWFO010000005">
    <property type="protein sequence ID" value="KAI9635906.1"/>
    <property type="molecule type" value="Genomic_DNA"/>
</dbReference>
<sequence length="342" mass="37264">MTLAPVRALRSITTPSNIISTFNKRAMSTSNATTAAAQHSRTVVKSVYAVETAEGAGATVRRSIGTAALRNLSPFLMLDNFTVNPGAGFPDHPHRGMSTVTYMTGGSNRHEDFMGNAGLLETGDVQWMTAGRGIVHAEMPSFDEDPAKVEPAVGIQLWVDLPAKDKMCEPTYQEKKAKDIDTIHPQDGVSVTIISGESHGTTGFVRPVGGCWFFDYKLSKPGVEVFQPLPEGWTGFVYLIKGALQIDSDPTIHPKFHTLVLSTQPGQTGVRLRRPDHLDAPEDTHFILVAGEPLDQPVVQYGPFVVTSERQVREAVMDYRTGKNGFERAVGWQSEIGQAMRG</sequence>
<feature type="binding site" evidence="2">
    <location>
        <position position="94"/>
    </location>
    <ligand>
        <name>Fe cation</name>
        <dbReference type="ChEBI" id="CHEBI:24875"/>
    </ligand>
</feature>
<evidence type="ECO:0000256" key="1">
    <source>
        <dbReference type="ARBA" id="ARBA00008416"/>
    </source>
</evidence>
<dbReference type="PIRSF" id="PIRSF006232">
    <property type="entry name" value="Pirin"/>
    <property type="match status" value="1"/>
</dbReference>
<comment type="caution">
    <text evidence="6">The sequence shown here is derived from an EMBL/GenBank/DDBJ whole genome shotgun (WGS) entry which is preliminary data.</text>
</comment>
<dbReference type="Gene3D" id="2.60.120.10">
    <property type="entry name" value="Jelly Rolls"/>
    <property type="match status" value="2"/>
</dbReference>
<dbReference type="Proteomes" id="UP001164286">
    <property type="component" value="Unassembled WGS sequence"/>
</dbReference>
<dbReference type="InterPro" id="IPR003829">
    <property type="entry name" value="Pirin_N_dom"/>
</dbReference>
<dbReference type="SUPFAM" id="SSF51182">
    <property type="entry name" value="RmlC-like cupins"/>
    <property type="match status" value="1"/>
</dbReference>
<feature type="binding site" evidence="2">
    <location>
        <position position="136"/>
    </location>
    <ligand>
        <name>Fe cation</name>
        <dbReference type="ChEBI" id="CHEBI:24875"/>
    </ligand>
</feature>
<gene>
    <name evidence="6" type="ORF">MKK02DRAFT_25996</name>
</gene>
<feature type="binding site" evidence="2">
    <location>
        <position position="92"/>
    </location>
    <ligand>
        <name>Fe cation</name>
        <dbReference type="ChEBI" id="CHEBI:24875"/>
    </ligand>
</feature>
<dbReference type="AlphaFoldDB" id="A0AA38HB31"/>
<dbReference type="Pfam" id="PF05726">
    <property type="entry name" value="Pirin_C"/>
    <property type="match status" value="1"/>
</dbReference>
<dbReference type="InterPro" id="IPR008778">
    <property type="entry name" value="Pirin_C_dom"/>
</dbReference>
<dbReference type="PANTHER" id="PTHR13903:SF8">
    <property type="entry name" value="PIRIN"/>
    <property type="match status" value="1"/>
</dbReference>
<organism evidence="6 7">
    <name type="scientific">Dioszegia hungarica</name>
    <dbReference type="NCBI Taxonomy" id="4972"/>
    <lineage>
        <taxon>Eukaryota</taxon>
        <taxon>Fungi</taxon>
        <taxon>Dikarya</taxon>
        <taxon>Basidiomycota</taxon>
        <taxon>Agaricomycotina</taxon>
        <taxon>Tremellomycetes</taxon>
        <taxon>Tremellales</taxon>
        <taxon>Bulleribasidiaceae</taxon>
        <taxon>Dioszegia</taxon>
    </lineage>
</organism>
<keyword evidence="2" id="KW-0479">Metal-binding</keyword>
<evidence type="ECO:0000259" key="4">
    <source>
        <dbReference type="Pfam" id="PF02678"/>
    </source>
</evidence>
<keyword evidence="2" id="KW-0408">Iron</keyword>
<feature type="domain" description="Pirin N-terminal" evidence="4">
    <location>
        <begin position="59"/>
        <end position="159"/>
    </location>
</feature>
<dbReference type="Pfam" id="PF02678">
    <property type="entry name" value="Pirin"/>
    <property type="match status" value="1"/>
</dbReference>
<evidence type="ECO:0000256" key="3">
    <source>
        <dbReference type="RuleBase" id="RU003457"/>
    </source>
</evidence>
<dbReference type="PANTHER" id="PTHR13903">
    <property type="entry name" value="PIRIN-RELATED"/>
    <property type="match status" value="1"/>
</dbReference>
<dbReference type="RefSeq" id="XP_052945683.1">
    <property type="nucleotide sequence ID" value="XM_053087128.1"/>
</dbReference>
<dbReference type="InterPro" id="IPR014710">
    <property type="entry name" value="RmlC-like_jellyroll"/>
</dbReference>
<feature type="binding site" evidence="2">
    <location>
        <position position="138"/>
    </location>
    <ligand>
        <name>Fe cation</name>
        <dbReference type="ChEBI" id="CHEBI:24875"/>
    </ligand>
</feature>
<evidence type="ECO:0000313" key="7">
    <source>
        <dbReference type="Proteomes" id="UP001164286"/>
    </source>
</evidence>
<dbReference type="GO" id="GO:0046872">
    <property type="term" value="F:metal ion binding"/>
    <property type="evidence" value="ECO:0007669"/>
    <property type="project" value="UniProtKB-KW"/>
</dbReference>
<dbReference type="GeneID" id="77726329"/>
<name>A0AA38HB31_9TREE</name>
<dbReference type="CDD" id="cd02909">
    <property type="entry name" value="cupin_pirin_N"/>
    <property type="match status" value="1"/>
</dbReference>
<keyword evidence="7" id="KW-1185">Reference proteome</keyword>
<protein>
    <submittedName>
        <fullName evidence="6">RmlC-like cupin domain-containing protein</fullName>
    </submittedName>
</protein>
<reference evidence="6" key="1">
    <citation type="journal article" date="2022" name="G3 (Bethesda)">
        <title>High quality genome of the basidiomycete yeast Dioszegia hungarica PDD-24b-2 isolated from cloud water.</title>
        <authorList>
            <person name="Jarrige D."/>
            <person name="Haridas S."/>
            <person name="Bleykasten-Grosshans C."/>
            <person name="Joly M."/>
            <person name="Nadalig T."/>
            <person name="Sancelme M."/>
            <person name="Vuilleumier S."/>
            <person name="Grigoriev I.V."/>
            <person name="Amato P."/>
            <person name="Bringel F."/>
        </authorList>
    </citation>
    <scope>NUCLEOTIDE SEQUENCE</scope>
    <source>
        <strain evidence="6">PDD-24b-2</strain>
    </source>
</reference>
<evidence type="ECO:0000256" key="2">
    <source>
        <dbReference type="PIRSR" id="PIRSR006232-1"/>
    </source>
</evidence>
<dbReference type="InterPro" id="IPR011051">
    <property type="entry name" value="RmlC_Cupin_sf"/>
</dbReference>
<feature type="domain" description="Pirin C-terminal" evidence="5">
    <location>
        <begin position="220"/>
        <end position="325"/>
    </location>
</feature>
<accession>A0AA38HB31</accession>
<comment type="similarity">
    <text evidence="1 3">Belongs to the pirin family.</text>
</comment>
<evidence type="ECO:0000313" key="6">
    <source>
        <dbReference type="EMBL" id="KAI9635906.1"/>
    </source>
</evidence>
<comment type="cofactor">
    <cofactor evidence="2">
        <name>Fe cation</name>
        <dbReference type="ChEBI" id="CHEBI:24875"/>
    </cofactor>
    <text evidence="2">Binds 1 Fe cation per subunit.</text>
</comment>